<dbReference type="OMA" id="EECALVQ"/>
<evidence type="ECO:0000313" key="2">
    <source>
        <dbReference type="Ensembl" id="ENSCINP00000033565.1"/>
    </source>
</evidence>
<dbReference type="HOGENOM" id="CLU_034893_1_0_1"/>
<reference evidence="2" key="2">
    <citation type="submission" date="2025-08" db="UniProtKB">
        <authorList>
            <consortium name="Ensembl"/>
        </authorList>
    </citation>
    <scope>IDENTIFICATION</scope>
</reference>
<dbReference type="PANTHER" id="PTHR46421">
    <property type="entry name" value="PROGRAMMED CELL DEATH PROTEIN 2-LIKE"/>
    <property type="match status" value="1"/>
</dbReference>
<dbReference type="InParanoid" id="H2XV81"/>
<dbReference type="STRING" id="7719.ENSCINP00000033565"/>
<dbReference type="GO" id="GO:0005737">
    <property type="term" value="C:cytoplasm"/>
    <property type="evidence" value="ECO:0007669"/>
    <property type="project" value="InterPro"/>
</dbReference>
<dbReference type="GeneTree" id="ENSGT00940000158339"/>
<feature type="domain" description="Programmed cell death protein 2 C-terminal" evidence="1">
    <location>
        <begin position="232"/>
        <end position="318"/>
    </location>
</feature>
<reference evidence="2" key="3">
    <citation type="submission" date="2025-09" db="UniProtKB">
        <authorList>
            <consortium name="Ensembl"/>
        </authorList>
    </citation>
    <scope>IDENTIFICATION</scope>
</reference>
<dbReference type="Proteomes" id="UP000008144">
    <property type="component" value="Unassembled WGS sequence"/>
</dbReference>
<evidence type="ECO:0000313" key="3">
    <source>
        <dbReference type="Proteomes" id="UP000008144"/>
    </source>
</evidence>
<evidence type="ECO:0000259" key="1">
    <source>
        <dbReference type="Pfam" id="PF04194"/>
    </source>
</evidence>
<dbReference type="PANTHER" id="PTHR46421:SF1">
    <property type="entry name" value="PROGRAMMED CELL DEATH PROTEIN 2-LIKE"/>
    <property type="match status" value="1"/>
</dbReference>
<reference evidence="3" key="1">
    <citation type="journal article" date="2002" name="Science">
        <title>The draft genome of Ciona intestinalis: insights into chordate and vertebrate origins.</title>
        <authorList>
            <person name="Dehal P."/>
            <person name="Satou Y."/>
            <person name="Campbell R.K."/>
            <person name="Chapman J."/>
            <person name="Degnan B."/>
            <person name="De Tomaso A."/>
            <person name="Davidson B."/>
            <person name="Di Gregorio A."/>
            <person name="Gelpke M."/>
            <person name="Goodstein D.M."/>
            <person name="Harafuji N."/>
            <person name="Hastings K.E."/>
            <person name="Ho I."/>
            <person name="Hotta K."/>
            <person name="Huang W."/>
            <person name="Kawashima T."/>
            <person name="Lemaire P."/>
            <person name="Martinez D."/>
            <person name="Meinertzhagen I.A."/>
            <person name="Necula S."/>
            <person name="Nonaka M."/>
            <person name="Putnam N."/>
            <person name="Rash S."/>
            <person name="Saiga H."/>
            <person name="Satake M."/>
            <person name="Terry A."/>
            <person name="Yamada L."/>
            <person name="Wang H.G."/>
            <person name="Awazu S."/>
            <person name="Azumi K."/>
            <person name="Boore J."/>
            <person name="Branno M."/>
            <person name="Chin-Bow S."/>
            <person name="DeSantis R."/>
            <person name="Doyle S."/>
            <person name="Francino P."/>
            <person name="Keys D.N."/>
            <person name="Haga S."/>
            <person name="Hayashi H."/>
            <person name="Hino K."/>
            <person name="Imai K.S."/>
            <person name="Inaba K."/>
            <person name="Kano S."/>
            <person name="Kobayashi K."/>
            <person name="Kobayashi M."/>
            <person name="Lee B.I."/>
            <person name="Makabe K.W."/>
            <person name="Manohar C."/>
            <person name="Matassi G."/>
            <person name="Medina M."/>
            <person name="Mochizuki Y."/>
            <person name="Mount S."/>
            <person name="Morishita T."/>
            <person name="Miura S."/>
            <person name="Nakayama A."/>
            <person name="Nishizaka S."/>
            <person name="Nomoto H."/>
            <person name="Ohta F."/>
            <person name="Oishi K."/>
            <person name="Rigoutsos I."/>
            <person name="Sano M."/>
            <person name="Sasaki A."/>
            <person name="Sasakura Y."/>
            <person name="Shoguchi E."/>
            <person name="Shin-i T."/>
            <person name="Spagnuolo A."/>
            <person name="Stainier D."/>
            <person name="Suzuki M.M."/>
            <person name="Tassy O."/>
            <person name="Takatori N."/>
            <person name="Tokuoka M."/>
            <person name="Yagi K."/>
            <person name="Yoshizaki F."/>
            <person name="Wada S."/>
            <person name="Zhang C."/>
            <person name="Hyatt P.D."/>
            <person name="Larimer F."/>
            <person name="Detter C."/>
            <person name="Doggett N."/>
            <person name="Glavina T."/>
            <person name="Hawkins T."/>
            <person name="Richardson P."/>
            <person name="Lucas S."/>
            <person name="Kohara Y."/>
            <person name="Levine M."/>
            <person name="Satoh N."/>
            <person name="Rokhsar D.S."/>
        </authorList>
    </citation>
    <scope>NUCLEOTIDE SEQUENCE [LARGE SCALE GENOMIC DNA]</scope>
</reference>
<gene>
    <name evidence="2" type="primary">LOC100186258</name>
</gene>
<dbReference type="GO" id="GO:0006915">
    <property type="term" value="P:apoptotic process"/>
    <property type="evidence" value="ECO:0000318"/>
    <property type="project" value="GO_Central"/>
</dbReference>
<organism evidence="2 3">
    <name type="scientific">Ciona intestinalis</name>
    <name type="common">Transparent sea squirt</name>
    <name type="synonym">Ascidia intestinalis</name>
    <dbReference type="NCBI Taxonomy" id="7719"/>
    <lineage>
        <taxon>Eukaryota</taxon>
        <taxon>Metazoa</taxon>
        <taxon>Chordata</taxon>
        <taxon>Tunicata</taxon>
        <taxon>Ascidiacea</taxon>
        <taxon>Phlebobranchia</taxon>
        <taxon>Cionidae</taxon>
        <taxon>Ciona</taxon>
    </lineage>
</organism>
<proteinExistence type="predicted"/>
<name>H2XV81_CIOIN</name>
<sequence>YVIMTEFVLIGVPDSEMKQNHASWSTNKIGGFPDWMSIVTSQPSCSRCSKAQRFMLQIYCPLENSKYHRTLYVFCCTQKQCWSDSSGSNWKVYRDQMMEKVEAGPPIVKGSTEGESWGLGDDDWGDEGFPSPTNGDFPVAEQTCEPEQQMKDEKLHSFIHSIQPSWLMYNPRYIDVFNESDLISPLEGDKHIADLISKYETSASQSKDEDLFAGCSAATETYEKNEQKVKNRAFHKFHKKISLLPHQCIRYNYGGSPLLLSDCDVTMSIPPCSSCGKSLTFEFQLLPGLLPTVHIDGEENPVEFGTILVYTCSHNCWGNRDSPQIGGHVVYCPDPDLKFFKSQKFNEKIKNSGV</sequence>
<dbReference type="FunCoup" id="H2XV81">
    <property type="interactions" value="230"/>
</dbReference>
<dbReference type="Ensembl" id="ENSCINT00000030542.1">
    <property type="protein sequence ID" value="ENSCINP00000033565.1"/>
    <property type="gene ID" value="ENSCING00000021521.1"/>
</dbReference>
<protein>
    <submittedName>
        <fullName evidence="2">Programmed cell death protein 2-like</fullName>
    </submittedName>
</protein>
<dbReference type="AlphaFoldDB" id="H2XV81"/>
<dbReference type="Pfam" id="PF04194">
    <property type="entry name" value="PDCD2_C"/>
    <property type="match status" value="1"/>
</dbReference>
<keyword evidence="3" id="KW-1185">Reference proteome</keyword>
<dbReference type="InterPro" id="IPR007320">
    <property type="entry name" value="PDCD2_C"/>
</dbReference>
<accession>H2XV81</accession>
<dbReference type="InterPro" id="IPR052815">
    <property type="entry name" value="PDCD2-like_regulator"/>
</dbReference>